<dbReference type="EMBL" id="GEDG01026299">
    <property type="protein sequence ID" value="JAP14628.1"/>
    <property type="molecule type" value="Transcribed_RNA"/>
</dbReference>
<sequence>MSKLLTKWLVSLWLVARKAVLSHEGLKKRGFHLCSKCYMCGEESETINHLFLHCKLTGQLWRIFLNLKGIMWVMPRDTLEVWSAGTNIALSQNRKKDGRLSLLAFGGQFGKREIKGVLKTIIALSRN</sequence>
<reference evidence="3" key="1">
    <citation type="submission" date="2015-12" db="EMBL/GenBank/DDBJ databases">
        <title>Gene expression during late stages of embryo sac development: a critical building block for successful pollen-pistil interactions.</title>
        <authorList>
            <person name="Liu Y."/>
            <person name="Joly V."/>
            <person name="Sabar M."/>
            <person name="Matton D.P."/>
        </authorList>
    </citation>
    <scope>NUCLEOTIDE SEQUENCE</scope>
</reference>
<proteinExistence type="predicted"/>
<evidence type="ECO:0000256" key="1">
    <source>
        <dbReference type="SAM" id="SignalP"/>
    </source>
</evidence>
<organism evidence="3">
    <name type="scientific">Solanum chacoense</name>
    <name type="common">Chaco potato</name>
    <dbReference type="NCBI Taxonomy" id="4108"/>
    <lineage>
        <taxon>Eukaryota</taxon>
        <taxon>Viridiplantae</taxon>
        <taxon>Streptophyta</taxon>
        <taxon>Embryophyta</taxon>
        <taxon>Tracheophyta</taxon>
        <taxon>Spermatophyta</taxon>
        <taxon>Magnoliopsida</taxon>
        <taxon>eudicotyledons</taxon>
        <taxon>Gunneridae</taxon>
        <taxon>Pentapetalae</taxon>
        <taxon>asterids</taxon>
        <taxon>lamiids</taxon>
        <taxon>Solanales</taxon>
        <taxon>Solanaceae</taxon>
        <taxon>Solanoideae</taxon>
        <taxon>Solaneae</taxon>
        <taxon>Solanum</taxon>
    </lineage>
</organism>
<feature type="signal peptide" evidence="1">
    <location>
        <begin position="1"/>
        <end position="22"/>
    </location>
</feature>
<dbReference type="AlphaFoldDB" id="A0A0V0H2P0"/>
<keyword evidence="1" id="KW-0732">Signal</keyword>
<evidence type="ECO:0000313" key="3">
    <source>
        <dbReference type="EMBL" id="JAP14628.1"/>
    </source>
</evidence>
<dbReference type="Pfam" id="PF13966">
    <property type="entry name" value="zf-RVT"/>
    <property type="match status" value="1"/>
</dbReference>
<name>A0A0V0H2P0_SOLCH</name>
<dbReference type="InterPro" id="IPR026960">
    <property type="entry name" value="RVT-Znf"/>
</dbReference>
<protein>
    <submittedName>
        <fullName evidence="3">Putative ovule protein</fullName>
    </submittedName>
</protein>
<accession>A0A0V0H2P0</accession>
<evidence type="ECO:0000259" key="2">
    <source>
        <dbReference type="Pfam" id="PF13966"/>
    </source>
</evidence>
<feature type="domain" description="Reverse transcriptase zinc-binding" evidence="2">
    <location>
        <begin position="3"/>
        <end position="61"/>
    </location>
</feature>
<feature type="chain" id="PRO_5006865672" evidence="1">
    <location>
        <begin position="23"/>
        <end position="127"/>
    </location>
</feature>